<keyword evidence="3" id="KW-1185">Reference proteome</keyword>
<proteinExistence type="predicted"/>
<evidence type="ECO:0000313" key="3">
    <source>
        <dbReference type="Proteomes" id="UP000432089"/>
    </source>
</evidence>
<dbReference type="PROSITE" id="PS51257">
    <property type="entry name" value="PROKAR_LIPOPROTEIN"/>
    <property type="match status" value="1"/>
</dbReference>
<dbReference type="AlphaFoldDB" id="A0A7V7PP94"/>
<evidence type="ECO:0000313" key="2">
    <source>
        <dbReference type="EMBL" id="KAB0679796.1"/>
    </source>
</evidence>
<feature type="compositionally biased region" description="Acidic residues" evidence="1">
    <location>
        <begin position="93"/>
        <end position="107"/>
    </location>
</feature>
<gene>
    <name evidence="2" type="ORF">F6X38_11235</name>
</gene>
<reference evidence="2 3" key="1">
    <citation type="submission" date="2019-09" db="EMBL/GenBank/DDBJ databases">
        <title>YIM 132180 draft genome.</title>
        <authorList>
            <person name="Zhang K."/>
        </authorList>
    </citation>
    <scope>NUCLEOTIDE SEQUENCE [LARGE SCALE GENOMIC DNA]</scope>
    <source>
        <strain evidence="2 3">YIM 132180</strain>
    </source>
</reference>
<dbReference type="EMBL" id="VZDO01000008">
    <property type="protein sequence ID" value="KAB0679796.1"/>
    <property type="molecule type" value="Genomic_DNA"/>
</dbReference>
<feature type="region of interest" description="Disordered" evidence="1">
    <location>
        <begin position="67"/>
        <end position="86"/>
    </location>
</feature>
<feature type="compositionally biased region" description="Basic residues" evidence="1">
    <location>
        <begin position="74"/>
        <end position="84"/>
    </location>
</feature>
<accession>A0A7V7PP94</accession>
<name>A0A7V7PP94_9HYPH</name>
<protein>
    <submittedName>
        <fullName evidence="2">BA14K family protein</fullName>
    </submittedName>
</protein>
<organism evidence="2 3">
    <name type="scientific">Plantimonas leprariae</name>
    <dbReference type="NCBI Taxonomy" id="2615207"/>
    <lineage>
        <taxon>Bacteria</taxon>
        <taxon>Pseudomonadati</taxon>
        <taxon>Pseudomonadota</taxon>
        <taxon>Alphaproteobacteria</taxon>
        <taxon>Hyphomicrobiales</taxon>
        <taxon>Aurantimonadaceae</taxon>
        <taxon>Plantimonas</taxon>
    </lineage>
</organism>
<feature type="region of interest" description="Disordered" evidence="1">
    <location>
        <begin position="93"/>
        <end position="114"/>
    </location>
</feature>
<comment type="caution">
    <text evidence="2">The sequence shown here is derived from an EMBL/GenBank/DDBJ whole genome shotgun (WGS) entry which is preliminary data.</text>
</comment>
<evidence type="ECO:0000256" key="1">
    <source>
        <dbReference type="SAM" id="MobiDB-lite"/>
    </source>
</evidence>
<dbReference type="RefSeq" id="WP_150969917.1">
    <property type="nucleotide sequence ID" value="NZ_VZDO01000008.1"/>
</dbReference>
<dbReference type="Proteomes" id="UP000432089">
    <property type="component" value="Unassembled WGS sequence"/>
</dbReference>
<sequence>MRIFSFRTFGLAALVAVSGCILGHVGEAAALDRHPAVGGVVGSGSRGYGAERPGYGSEREYYGASNLRSSADRHRGHGRDRYRSHGSVIEFDDSPYDIDGEYPDDSEGGSRAGVYPGYGSNSFIDFGDEDADRDADTERAYPTGAKIIDVASERLDRYRAPKGSVSITYVGNTKIMRIGSGFGEPERPAAKPALAPWSDSWQRYCSRAFLNFDPERGTYTAEDGSTRFCTGD</sequence>